<keyword evidence="2" id="KW-0472">Membrane</keyword>
<dbReference type="PROSITE" id="PS50005">
    <property type="entry name" value="TPR"/>
    <property type="match status" value="1"/>
</dbReference>
<comment type="caution">
    <text evidence="3">The sequence shown here is derived from an EMBL/GenBank/DDBJ whole genome shotgun (WGS) entry which is preliminary data.</text>
</comment>
<sequence>MEDNNTQMEGLKKIYESLQQQISRNPNSFFLYSQLGSICVEMGNRKDALIHFKKALTLNPQNKEVKEKMRTFFSYEETKDILKAFEPPPFWKDIGWTLAYPLDKEGKVMIIAGAVIFGILTFVGSISIFGWIGFIFAYGFVSAYLIKIIKSAGQGDRKMPDWPEFTSFIDSMILPCFRFFMAFFISFLPMIVFLILGFRFSVSFSLLLIPLILGGIFGLIYYPMALTAVALFDNSLAPLNFNILISSIMTIKKDYFIALAFIAILDLIGFIASLIFVLPLPVIGDIIFWLISLYIAIVQVNILGNMYYVNEDKIDWF</sequence>
<dbReference type="STRING" id="1817863.A2Y62_10735"/>
<feature type="transmembrane region" description="Helical" evidence="2">
    <location>
        <begin position="255"/>
        <end position="280"/>
    </location>
</feature>
<dbReference type="AlphaFoldDB" id="A0A1F5VUE1"/>
<dbReference type="InterPro" id="IPR011990">
    <property type="entry name" value="TPR-like_helical_dom_sf"/>
</dbReference>
<feature type="repeat" description="TPR" evidence="1">
    <location>
        <begin position="29"/>
        <end position="62"/>
    </location>
</feature>
<evidence type="ECO:0000313" key="3">
    <source>
        <dbReference type="EMBL" id="OGF67026.1"/>
    </source>
</evidence>
<feature type="transmembrane region" description="Helical" evidence="2">
    <location>
        <begin position="286"/>
        <end position="309"/>
    </location>
</feature>
<evidence type="ECO:0000313" key="4">
    <source>
        <dbReference type="Proteomes" id="UP000178943"/>
    </source>
</evidence>
<accession>A0A1F5VUE1</accession>
<keyword evidence="1" id="KW-0802">TPR repeat</keyword>
<reference evidence="3 4" key="1">
    <citation type="journal article" date="2016" name="Nat. Commun.">
        <title>Thousands of microbial genomes shed light on interconnected biogeochemical processes in an aquifer system.</title>
        <authorList>
            <person name="Anantharaman K."/>
            <person name="Brown C.T."/>
            <person name="Hug L.A."/>
            <person name="Sharon I."/>
            <person name="Castelle C.J."/>
            <person name="Probst A.J."/>
            <person name="Thomas B.C."/>
            <person name="Singh A."/>
            <person name="Wilkins M.J."/>
            <person name="Karaoz U."/>
            <person name="Brodie E.L."/>
            <person name="Williams K.H."/>
            <person name="Hubbard S.S."/>
            <person name="Banfield J.F."/>
        </authorList>
    </citation>
    <scope>NUCLEOTIDE SEQUENCE [LARGE SCALE GENOMIC DNA]</scope>
</reference>
<protein>
    <submittedName>
        <fullName evidence="3">Uncharacterized protein</fullName>
    </submittedName>
</protein>
<name>A0A1F5VUE1_9BACT</name>
<feature type="transmembrane region" description="Helical" evidence="2">
    <location>
        <begin position="108"/>
        <end position="125"/>
    </location>
</feature>
<feature type="transmembrane region" description="Helical" evidence="2">
    <location>
        <begin position="206"/>
        <end position="234"/>
    </location>
</feature>
<gene>
    <name evidence="3" type="ORF">A2Y62_10735</name>
</gene>
<dbReference type="Proteomes" id="UP000178943">
    <property type="component" value="Unassembled WGS sequence"/>
</dbReference>
<keyword evidence="2" id="KW-1133">Transmembrane helix</keyword>
<dbReference type="EMBL" id="MFGW01000074">
    <property type="protein sequence ID" value="OGF67026.1"/>
    <property type="molecule type" value="Genomic_DNA"/>
</dbReference>
<keyword evidence="2" id="KW-0812">Transmembrane</keyword>
<dbReference type="Gene3D" id="1.25.40.10">
    <property type="entry name" value="Tetratricopeptide repeat domain"/>
    <property type="match status" value="1"/>
</dbReference>
<organism evidence="3 4">
    <name type="scientific">Candidatus Fischerbacteria bacterium RBG_13_37_8</name>
    <dbReference type="NCBI Taxonomy" id="1817863"/>
    <lineage>
        <taxon>Bacteria</taxon>
        <taxon>Candidatus Fischeribacteriota</taxon>
    </lineage>
</organism>
<dbReference type="SMART" id="SM00028">
    <property type="entry name" value="TPR"/>
    <property type="match status" value="1"/>
</dbReference>
<proteinExistence type="predicted"/>
<dbReference type="SUPFAM" id="SSF48452">
    <property type="entry name" value="TPR-like"/>
    <property type="match status" value="1"/>
</dbReference>
<dbReference type="InterPro" id="IPR019734">
    <property type="entry name" value="TPR_rpt"/>
</dbReference>
<feature type="transmembrane region" description="Helical" evidence="2">
    <location>
        <begin position="179"/>
        <end position="200"/>
    </location>
</feature>
<evidence type="ECO:0000256" key="1">
    <source>
        <dbReference type="PROSITE-ProRule" id="PRU00339"/>
    </source>
</evidence>
<evidence type="ECO:0000256" key="2">
    <source>
        <dbReference type="SAM" id="Phobius"/>
    </source>
</evidence>